<protein>
    <submittedName>
        <fullName evidence="1">Uncharacterized protein</fullName>
    </submittedName>
</protein>
<gene>
    <name evidence="1" type="ORF">ABL78_1053</name>
</gene>
<dbReference type="EMBL" id="LJSK01000016">
    <property type="protein sequence ID" value="KPI89790.1"/>
    <property type="molecule type" value="Genomic_DNA"/>
</dbReference>
<reference evidence="1 2" key="1">
    <citation type="journal article" date="2015" name="PLoS Pathog.">
        <title>Leptomonas seymouri: Adaptations to the Dixenous Life Cycle Analyzed by Genome Sequencing, Transcriptome Profiling and Co-infection with Leishmania donovani.</title>
        <authorList>
            <person name="Kraeva N."/>
            <person name="Butenko A."/>
            <person name="Hlavacova J."/>
            <person name="Kostygov A."/>
            <person name="Myskova J."/>
            <person name="Grybchuk D."/>
            <person name="Lestinova T."/>
            <person name="Votypka J."/>
            <person name="Volf P."/>
            <person name="Opperdoes F."/>
            <person name="Flegontov P."/>
            <person name="Lukes J."/>
            <person name="Yurchenko V."/>
        </authorList>
    </citation>
    <scope>NUCLEOTIDE SEQUENCE [LARGE SCALE GENOMIC DNA]</scope>
    <source>
        <strain evidence="1 2">ATCC 30220</strain>
    </source>
</reference>
<evidence type="ECO:0000313" key="2">
    <source>
        <dbReference type="Proteomes" id="UP000038009"/>
    </source>
</evidence>
<name>A0A0N1I2P4_LEPSE</name>
<evidence type="ECO:0000313" key="1">
    <source>
        <dbReference type="EMBL" id="KPI89790.1"/>
    </source>
</evidence>
<dbReference type="AlphaFoldDB" id="A0A0N1I2P4"/>
<accession>A0A0N1I2P4</accession>
<comment type="caution">
    <text evidence="1">The sequence shown here is derived from an EMBL/GenBank/DDBJ whole genome shotgun (WGS) entry which is preliminary data.</text>
</comment>
<proteinExistence type="predicted"/>
<dbReference type="OrthoDB" id="270329at2759"/>
<organism evidence="1 2">
    <name type="scientific">Leptomonas seymouri</name>
    <dbReference type="NCBI Taxonomy" id="5684"/>
    <lineage>
        <taxon>Eukaryota</taxon>
        <taxon>Discoba</taxon>
        <taxon>Euglenozoa</taxon>
        <taxon>Kinetoplastea</taxon>
        <taxon>Metakinetoplastina</taxon>
        <taxon>Trypanosomatida</taxon>
        <taxon>Trypanosomatidae</taxon>
        <taxon>Leishmaniinae</taxon>
        <taxon>Leptomonas</taxon>
    </lineage>
</organism>
<dbReference type="Proteomes" id="UP000038009">
    <property type="component" value="Unassembled WGS sequence"/>
</dbReference>
<dbReference type="OMA" id="TIADEPW"/>
<sequence>MQLRVSASSALRTRTTTTTTTTRARTCVFTQQRFLEYWGATVTGRTQAYAQGDMIPRLDNTRHAVNKASSAAASVTGNPAGIAYDSSNIFNVGGFSPLEKDHYQPLRGIATHKVEPLAASVAKDAAALLKDLIEEGLMEEHWWDHVLKDFPSMKKPCTPEFRNAWETFYVQACAVAHDDEAVMTIARPFMRTQMQVNYISYAMVWRLAERLCDAFDRAPEVNKYERRVGRLTVERVTKLMLDTIADEPWANQDATNPLFVDVSNFRAWHEAGNW</sequence>
<dbReference type="VEuPathDB" id="TriTrypDB:Lsey_0016_0070"/>
<keyword evidence="2" id="KW-1185">Reference proteome</keyword>